<gene>
    <name evidence="6" type="ORF">L7E55_13305</name>
</gene>
<evidence type="ECO:0000313" key="7">
    <source>
        <dbReference type="Proteomes" id="UP001154312"/>
    </source>
</evidence>
<dbReference type="PRINTS" id="PR00046">
    <property type="entry name" value="SIGMA70FCT"/>
</dbReference>
<dbReference type="InterPro" id="IPR007630">
    <property type="entry name" value="RNA_pol_sigma70_r4"/>
</dbReference>
<proteinExistence type="predicted"/>
<comment type="caution">
    <text evidence="6">The sequence shown here is derived from an EMBL/GenBank/DDBJ whole genome shotgun (WGS) entry which is preliminary data.</text>
</comment>
<dbReference type="AlphaFoldDB" id="A0A9X4GZZ0"/>
<dbReference type="Pfam" id="PF04545">
    <property type="entry name" value="Sigma70_r4"/>
    <property type="match status" value="1"/>
</dbReference>
<dbReference type="NCBIfam" id="NF005413">
    <property type="entry name" value="PRK06986.1"/>
    <property type="match status" value="1"/>
</dbReference>
<accession>A0A9X4GZZ0</accession>
<reference evidence="6" key="1">
    <citation type="submission" date="2022-02" db="EMBL/GenBank/DDBJ databases">
        <authorList>
            <person name="Leng L."/>
        </authorList>
    </citation>
    <scope>NUCLEOTIDE SEQUENCE</scope>
    <source>
        <strain evidence="6">JI</strain>
    </source>
</reference>
<keyword evidence="7" id="KW-1185">Reference proteome</keyword>
<keyword evidence="3" id="KW-0238">DNA-binding</keyword>
<protein>
    <submittedName>
        <fullName evidence="6">FliA/WhiG family RNA polymerase sigma factor</fullName>
    </submittedName>
</protein>
<keyword evidence="2" id="KW-0731">Sigma factor</keyword>
<evidence type="ECO:0000256" key="1">
    <source>
        <dbReference type="ARBA" id="ARBA00023015"/>
    </source>
</evidence>
<dbReference type="GO" id="GO:0003899">
    <property type="term" value="F:DNA-directed RNA polymerase activity"/>
    <property type="evidence" value="ECO:0007669"/>
    <property type="project" value="InterPro"/>
</dbReference>
<keyword evidence="1" id="KW-0805">Transcription regulation</keyword>
<dbReference type="InterPro" id="IPR012845">
    <property type="entry name" value="RNA_pol_sigma_FliA_WhiG"/>
</dbReference>
<dbReference type="SUPFAM" id="SSF88659">
    <property type="entry name" value="Sigma3 and sigma4 domains of RNA polymerase sigma factors"/>
    <property type="match status" value="2"/>
</dbReference>
<dbReference type="GO" id="GO:0016987">
    <property type="term" value="F:sigma factor activity"/>
    <property type="evidence" value="ECO:0007669"/>
    <property type="project" value="UniProtKB-KW"/>
</dbReference>
<dbReference type="Gene3D" id="1.10.1740.10">
    <property type="match status" value="1"/>
</dbReference>
<dbReference type="Proteomes" id="UP001154312">
    <property type="component" value="Unassembled WGS sequence"/>
</dbReference>
<dbReference type="PIRSF" id="PIRSF000770">
    <property type="entry name" value="RNA_pol_sigma-SigE/K"/>
    <property type="match status" value="1"/>
</dbReference>
<dbReference type="PANTHER" id="PTHR30385:SF7">
    <property type="entry name" value="RNA POLYMERASE SIGMA FACTOR FLIA"/>
    <property type="match status" value="1"/>
</dbReference>
<dbReference type="GO" id="GO:0006352">
    <property type="term" value="P:DNA-templated transcription initiation"/>
    <property type="evidence" value="ECO:0007669"/>
    <property type="project" value="InterPro"/>
</dbReference>
<dbReference type="EMBL" id="JAKOAV010000028">
    <property type="protein sequence ID" value="MDF9409320.1"/>
    <property type="molecule type" value="Genomic_DNA"/>
</dbReference>
<dbReference type="RefSeq" id="WP_277444775.1">
    <property type="nucleotide sequence ID" value="NZ_JAKOAV010000028.1"/>
</dbReference>
<dbReference type="InterPro" id="IPR013325">
    <property type="entry name" value="RNA_pol_sigma_r2"/>
</dbReference>
<dbReference type="InterPro" id="IPR014284">
    <property type="entry name" value="RNA_pol_sigma-70_dom"/>
</dbReference>
<keyword evidence="4" id="KW-0804">Transcription</keyword>
<evidence type="ECO:0000259" key="5">
    <source>
        <dbReference type="PROSITE" id="PS00716"/>
    </source>
</evidence>
<dbReference type="Pfam" id="PF04542">
    <property type="entry name" value="Sigma70_r2"/>
    <property type="match status" value="1"/>
</dbReference>
<dbReference type="Gene3D" id="1.20.140.160">
    <property type="match status" value="1"/>
</dbReference>
<dbReference type="PROSITE" id="PS00716">
    <property type="entry name" value="SIGMA70_2"/>
    <property type="match status" value="1"/>
</dbReference>
<evidence type="ECO:0000313" key="6">
    <source>
        <dbReference type="EMBL" id="MDF9409320.1"/>
    </source>
</evidence>
<dbReference type="InterPro" id="IPR000943">
    <property type="entry name" value="RNA_pol_sigma70"/>
</dbReference>
<dbReference type="InterPro" id="IPR007627">
    <property type="entry name" value="RNA_pol_sigma70_r2"/>
</dbReference>
<organism evidence="6 7">
    <name type="scientific">Pelotomaculum isophthalicicum JI</name>
    <dbReference type="NCBI Taxonomy" id="947010"/>
    <lineage>
        <taxon>Bacteria</taxon>
        <taxon>Bacillati</taxon>
        <taxon>Bacillota</taxon>
        <taxon>Clostridia</taxon>
        <taxon>Eubacteriales</taxon>
        <taxon>Desulfotomaculaceae</taxon>
        <taxon>Pelotomaculum</taxon>
    </lineage>
</organism>
<dbReference type="CDD" id="cd06171">
    <property type="entry name" value="Sigma70_r4"/>
    <property type="match status" value="1"/>
</dbReference>
<sequence>MEMGDDMAVTEELWREYRTTREENIKHELVTAHLSLVKHLAGRLAVRLPAIIDQEDLESYGVFGLLEAVEKYNPDLGTSFKAYAYSRIKGAMIDEIRKLNWVPRTVWQKIQQLNLTKERLQKEHGENMSEEMLAGAMGLTLSELHKLAGQTNLLNLSSLDEIASGTDGEPVRLVDLIRDPASPDPLDVVEGKEGKRQLTEAIRTLSEKDQLVLSLYYQERLTLKEISKVLEVSESRVCQLHTRAIERLRKKLKNI</sequence>
<evidence type="ECO:0000256" key="2">
    <source>
        <dbReference type="ARBA" id="ARBA00023082"/>
    </source>
</evidence>
<feature type="domain" description="RNA polymerase sigma-70" evidence="5">
    <location>
        <begin position="222"/>
        <end position="248"/>
    </location>
</feature>
<dbReference type="SUPFAM" id="SSF88946">
    <property type="entry name" value="Sigma2 domain of RNA polymerase sigma factors"/>
    <property type="match status" value="1"/>
</dbReference>
<evidence type="ECO:0000256" key="3">
    <source>
        <dbReference type="ARBA" id="ARBA00023125"/>
    </source>
</evidence>
<dbReference type="NCBIfam" id="TIGR02937">
    <property type="entry name" value="sigma70-ECF"/>
    <property type="match status" value="1"/>
</dbReference>
<dbReference type="NCBIfam" id="TIGR02479">
    <property type="entry name" value="FliA_WhiG"/>
    <property type="match status" value="1"/>
</dbReference>
<dbReference type="GO" id="GO:0003677">
    <property type="term" value="F:DNA binding"/>
    <property type="evidence" value="ECO:0007669"/>
    <property type="project" value="UniProtKB-KW"/>
</dbReference>
<name>A0A9X4GZZ0_9FIRM</name>
<dbReference type="InterPro" id="IPR013324">
    <property type="entry name" value="RNA_pol_sigma_r3/r4-like"/>
</dbReference>
<evidence type="ECO:0000256" key="4">
    <source>
        <dbReference type="ARBA" id="ARBA00023163"/>
    </source>
</evidence>
<dbReference type="PANTHER" id="PTHR30385">
    <property type="entry name" value="SIGMA FACTOR F FLAGELLAR"/>
    <property type="match status" value="1"/>
</dbReference>